<dbReference type="PROSITE" id="PS51354">
    <property type="entry name" value="GLUTAREDOXIN_2"/>
    <property type="match status" value="1"/>
</dbReference>
<dbReference type="InterPro" id="IPR011767">
    <property type="entry name" value="GLR_AS"/>
</dbReference>
<dbReference type="RefSeq" id="WP_160650250.1">
    <property type="nucleotide sequence ID" value="NZ_RSEJ01000007.1"/>
</dbReference>
<dbReference type="InterPro" id="IPR002109">
    <property type="entry name" value="Glutaredoxin"/>
</dbReference>
<dbReference type="InterPro" id="IPR036249">
    <property type="entry name" value="Thioredoxin-like_sf"/>
</dbReference>
<dbReference type="Gene3D" id="3.40.30.10">
    <property type="entry name" value="Glutaredoxin"/>
    <property type="match status" value="1"/>
</dbReference>
<sequence length="99" mass="11463">MIKSNNIKALSLYHYQGCPFCAATRKAIKQTKLNIEYRDIRLQPQNRSDLINGGGKPQVPCLRIEKENGQHVWLYESTDIIHFLRSYDAQLEKQAESNN</sequence>
<comment type="caution">
    <text evidence="2">The sequence shown here is derived from an EMBL/GenBank/DDBJ whole genome shotgun (WGS) entry which is preliminary data.</text>
</comment>
<name>A0ABW9YFW7_9GAMM</name>
<accession>A0ABW9YFW7</accession>
<feature type="domain" description="Glutaredoxin" evidence="1">
    <location>
        <begin position="12"/>
        <end position="66"/>
    </location>
</feature>
<organism evidence="2 3">
    <name type="scientific">Photobacterium alginatilyticum</name>
    <dbReference type="NCBI Taxonomy" id="1775171"/>
    <lineage>
        <taxon>Bacteria</taxon>
        <taxon>Pseudomonadati</taxon>
        <taxon>Pseudomonadota</taxon>
        <taxon>Gammaproteobacteria</taxon>
        <taxon>Vibrionales</taxon>
        <taxon>Vibrionaceae</taxon>
        <taxon>Photobacterium</taxon>
    </lineage>
</organism>
<dbReference type="Proteomes" id="UP000738517">
    <property type="component" value="Unassembled WGS sequence"/>
</dbReference>
<dbReference type="SUPFAM" id="SSF52833">
    <property type="entry name" value="Thioredoxin-like"/>
    <property type="match status" value="1"/>
</dbReference>
<dbReference type="EMBL" id="RSEJ01000007">
    <property type="protein sequence ID" value="NBI52692.1"/>
    <property type="molecule type" value="Genomic_DNA"/>
</dbReference>
<keyword evidence="3" id="KW-1185">Reference proteome</keyword>
<evidence type="ECO:0000259" key="1">
    <source>
        <dbReference type="Pfam" id="PF00462"/>
    </source>
</evidence>
<gene>
    <name evidence="2" type="ORF">EIZ48_08905</name>
</gene>
<dbReference type="PROSITE" id="PS00195">
    <property type="entry name" value="GLUTAREDOXIN_1"/>
    <property type="match status" value="1"/>
</dbReference>
<evidence type="ECO:0000313" key="2">
    <source>
        <dbReference type="EMBL" id="NBI52692.1"/>
    </source>
</evidence>
<dbReference type="Pfam" id="PF00462">
    <property type="entry name" value="Glutaredoxin"/>
    <property type="match status" value="1"/>
</dbReference>
<evidence type="ECO:0000313" key="3">
    <source>
        <dbReference type="Proteomes" id="UP000738517"/>
    </source>
</evidence>
<protein>
    <submittedName>
        <fullName evidence="2">Glutaredoxin</fullName>
    </submittedName>
</protein>
<reference evidence="2 3" key="1">
    <citation type="journal article" date="2017" name="Int. J. Syst. Evol. Microbiol.">
        <title>Photobacterium alginatilyticum sp. nov., a marine bacterium isolated from bottom seawater.</title>
        <authorList>
            <person name="Wang X."/>
            <person name="Wang Y."/>
            <person name="Yang X."/>
            <person name="Sun H."/>
            <person name="Li B."/>
            <person name="Zhang X.H."/>
        </authorList>
    </citation>
    <scope>NUCLEOTIDE SEQUENCE [LARGE SCALE GENOMIC DNA]</scope>
    <source>
        <strain evidence="2 3">P03D4</strain>
    </source>
</reference>
<proteinExistence type="predicted"/>